<feature type="domain" description="Phytocyanin" evidence="4">
    <location>
        <begin position="41"/>
        <end position="137"/>
    </location>
</feature>
<dbReference type="PROSITE" id="PS51485">
    <property type="entry name" value="PHYTOCYANIN"/>
    <property type="match status" value="1"/>
</dbReference>
<dbReference type="PANTHER" id="PTHR33021:SF31">
    <property type="entry name" value="OS02G0720100 PROTEIN"/>
    <property type="match status" value="1"/>
</dbReference>
<dbReference type="InterPro" id="IPR003245">
    <property type="entry name" value="Phytocyanin_dom"/>
</dbReference>
<evidence type="ECO:0000259" key="4">
    <source>
        <dbReference type="PROSITE" id="PS51485"/>
    </source>
</evidence>
<accession>A0AAV1BWR6</accession>
<dbReference type="GO" id="GO:0005886">
    <property type="term" value="C:plasma membrane"/>
    <property type="evidence" value="ECO:0007669"/>
    <property type="project" value="TreeGrafter"/>
</dbReference>
<reference evidence="5" key="1">
    <citation type="submission" date="2023-03" db="EMBL/GenBank/DDBJ databases">
        <authorList>
            <person name="Julca I."/>
        </authorList>
    </citation>
    <scope>NUCLEOTIDE SEQUENCE</scope>
</reference>
<dbReference type="Proteomes" id="UP001161247">
    <property type="component" value="Unassembled WGS sequence"/>
</dbReference>
<keyword evidence="1" id="KW-1015">Disulfide bond</keyword>
<name>A0AAV1BWR6_OLDCO</name>
<dbReference type="InterPro" id="IPR008972">
    <property type="entry name" value="Cupredoxin"/>
</dbReference>
<organism evidence="5 6">
    <name type="scientific">Oldenlandia corymbosa var. corymbosa</name>
    <dbReference type="NCBI Taxonomy" id="529605"/>
    <lineage>
        <taxon>Eukaryota</taxon>
        <taxon>Viridiplantae</taxon>
        <taxon>Streptophyta</taxon>
        <taxon>Embryophyta</taxon>
        <taxon>Tracheophyta</taxon>
        <taxon>Spermatophyta</taxon>
        <taxon>Magnoliopsida</taxon>
        <taxon>eudicotyledons</taxon>
        <taxon>Gunneridae</taxon>
        <taxon>Pentapetalae</taxon>
        <taxon>asterids</taxon>
        <taxon>lamiids</taxon>
        <taxon>Gentianales</taxon>
        <taxon>Rubiaceae</taxon>
        <taxon>Rubioideae</taxon>
        <taxon>Spermacoceae</taxon>
        <taxon>Hedyotis-Oldenlandia complex</taxon>
        <taxon>Oldenlandia</taxon>
    </lineage>
</organism>
<dbReference type="Gene3D" id="2.60.40.420">
    <property type="entry name" value="Cupredoxins - blue copper proteins"/>
    <property type="match status" value="1"/>
</dbReference>
<gene>
    <name evidence="5" type="ORF">OLC1_LOCUS24874</name>
</gene>
<keyword evidence="6" id="KW-1185">Reference proteome</keyword>
<evidence type="ECO:0000256" key="1">
    <source>
        <dbReference type="ARBA" id="ARBA00023157"/>
    </source>
</evidence>
<keyword evidence="3" id="KW-0472">Membrane</keyword>
<dbReference type="AlphaFoldDB" id="A0AAV1BWR6"/>
<evidence type="ECO:0000313" key="5">
    <source>
        <dbReference type="EMBL" id="CAI9086904.1"/>
    </source>
</evidence>
<dbReference type="SUPFAM" id="SSF49503">
    <property type="entry name" value="Cupredoxins"/>
    <property type="match status" value="1"/>
</dbReference>
<sequence>MAELDRDIINGGMILKMMMVVVAVSLAINIVGGRLMAAAEVHHVVGDDQGWTTSSDLASWLSGRVFLIGFAYSSASESVMEVKTQEEFMTCDLTNPIKMYTKGLDKVSLDTQGTRFFTSSNLESCKNGLKLPVNVQPQAGFATQNQQKQNILHDRNDIVADGPTSPSGAAHFTSTSLPLAVFVGFLVFYMGFE</sequence>
<keyword evidence="2" id="KW-0325">Glycoprotein</keyword>
<comment type="caution">
    <text evidence="5">The sequence shown here is derived from an EMBL/GenBank/DDBJ whole genome shotgun (WGS) entry which is preliminary data.</text>
</comment>
<dbReference type="EMBL" id="CATKSE010000001">
    <property type="protein sequence ID" value="CAI9086904.1"/>
    <property type="molecule type" value="Genomic_DNA"/>
</dbReference>
<protein>
    <submittedName>
        <fullName evidence="5">OLC1v1020829C1</fullName>
    </submittedName>
</protein>
<dbReference type="FunFam" id="2.60.40.420:FF:000034">
    <property type="entry name" value="Cupredoxin superfamily protein"/>
    <property type="match status" value="1"/>
</dbReference>
<keyword evidence="3" id="KW-0812">Transmembrane</keyword>
<feature type="transmembrane region" description="Helical" evidence="3">
    <location>
        <begin position="172"/>
        <end position="192"/>
    </location>
</feature>
<dbReference type="GO" id="GO:0009055">
    <property type="term" value="F:electron transfer activity"/>
    <property type="evidence" value="ECO:0007669"/>
    <property type="project" value="InterPro"/>
</dbReference>
<evidence type="ECO:0000256" key="2">
    <source>
        <dbReference type="ARBA" id="ARBA00023180"/>
    </source>
</evidence>
<keyword evidence="3" id="KW-1133">Transmembrane helix</keyword>
<dbReference type="Pfam" id="PF02298">
    <property type="entry name" value="Cu_bind_like"/>
    <property type="match status" value="1"/>
</dbReference>
<proteinExistence type="predicted"/>
<feature type="transmembrane region" description="Helical" evidence="3">
    <location>
        <begin position="12"/>
        <end position="37"/>
    </location>
</feature>
<dbReference type="PANTHER" id="PTHR33021">
    <property type="entry name" value="BLUE COPPER PROTEIN"/>
    <property type="match status" value="1"/>
</dbReference>
<evidence type="ECO:0000256" key="3">
    <source>
        <dbReference type="SAM" id="Phobius"/>
    </source>
</evidence>
<dbReference type="CDD" id="cd04216">
    <property type="entry name" value="Phytocyanin"/>
    <property type="match status" value="1"/>
</dbReference>
<dbReference type="InterPro" id="IPR039391">
    <property type="entry name" value="Phytocyanin-like"/>
</dbReference>
<evidence type="ECO:0000313" key="6">
    <source>
        <dbReference type="Proteomes" id="UP001161247"/>
    </source>
</evidence>